<dbReference type="GeneID" id="120058785"/>
<dbReference type="AlphaFoldDB" id="A0A8U1BTJ9"/>
<dbReference type="Proteomes" id="UP000808372">
    <property type="component" value="Chromosome 14"/>
</dbReference>
<feature type="region of interest" description="Disordered" evidence="1">
    <location>
        <begin position="1"/>
        <end position="51"/>
    </location>
</feature>
<dbReference type="RefSeq" id="XP_038863451.1">
    <property type="nucleotide sequence ID" value="XM_039007523.1"/>
</dbReference>
<accession>A0A8U1BTJ9</accession>
<name>A0A8U1BTJ9_SALNM</name>
<evidence type="ECO:0000313" key="2">
    <source>
        <dbReference type="Proteomes" id="UP000808372"/>
    </source>
</evidence>
<reference evidence="3" key="1">
    <citation type="submission" date="2025-08" db="UniProtKB">
        <authorList>
            <consortium name="RefSeq"/>
        </authorList>
    </citation>
    <scope>IDENTIFICATION</scope>
    <source>
        <tissue evidence="3">White muscle</tissue>
    </source>
</reference>
<proteinExistence type="predicted"/>
<keyword evidence="2" id="KW-1185">Reference proteome</keyword>
<evidence type="ECO:0000313" key="3">
    <source>
        <dbReference type="RefSeq" id="XP_038863451.1"/>
    </source>
</evidence>
<dbReference type="KEGG" id="snh:120058785"/>
<evidence type="ECO:0000256" key="1">
    <source>
        <dbReference type="SAM" id="MobiDB-lite"/>
    </source>
</evidence>
<protein>
    <submittedName>
        <fullName evidence="3">Histone deacetylase 6-like isoform X1</fullName>
    </submittedName>
</protein>
<organism evidence="2 3">
    <name type="scientific">Salvelinus namaycush</name>
    <name type="common">Lake trout</name>
    <name type="synonym">Salmo namaycush</name>
    <dbReference type="NCBI Taxonomy" id="8040"/>
    <lineage>
        <taxon>Eukaryota</taxon>
        <taxon>Metazoa</taxon>
        <taxon>Chordata</taxon>
        <taxon>Craniata</taxon>
        <taxon>Vertebrata</taxon>
        <taxon>Euteleostomi</taxon>
        <taxon>Actinopterygii</taxon>
        <taxon>Neopterygii</taxon>
        <taxon>Teleostei</taxon>
        <taxon>Protacanthopterygii</taxon>
        <taxon>Salmoniformes</taxon>
        <taxon>Salmonidae</taxon>
        <taxon>Salmoninae</taxon>
        <taxon>Salvelinus</taxon>
    </lineage>
</organism>
<sequence>MDSVPEPRPVRRSPRTSKSPENNAAKKGRKKTGNLQETRRRGRMDRSKGEEDIANQLNNLDLCNEASATGTGLVFDNLFTHHRCLWDPR</sequence>
<gene>
    <name evidence="3" type="primary">LOC120058785</name>
</gene>